<reference evidence="1 2" key="1">
    <citation type="submission" date="2019-05" db="EMBL/GenBank/DDBJ databases">
        <title>Another draft genome of Portunus trituberculatus and its Hox gene families provides insights of decapod evolution.</title>
        <authorList>
            <person name="Jeong J.-H."/>
            <person name="Song I."/>
            <person name="Kim S."/>
            <person name="Choi T."/>
            <person name="Kim D."/>
            <person name="Ryu S."/>
            <person name="Kim W."/>
        </authorList>
    </citation>
    <scope>NUCLEOTIDE SEQUENCE [LARGE SCALE GENOMIC DNA]</scope>
    <source>
        <tissue evidence="1">Muscle</tissue>
    </source>
</reference>
<dbReference type="AlphaFoldDB" id="A0A5B7CP35"/>
<evidence type="ECO:0000313" key="1">
    <source>
        <dbReference type="EMBL" id="MPC11477.1"/>
    </source>
</evidence>
<accession>A0A5B7CP35</accession>
<sequence>MPERFYRTFSIQIAMKPDTNNPMFPFAVTNPLENIIQLGVGIMPADHGRTNISLYYTDGERHMTSQIIASFLVPEFVGSWSRIALSVTEEDIQLWYNCEMYNDVLVRRVPTQLVFDTASTLYIGQAGGILKGELETPVVTPVKCEESNCSFHVAPQLALFREWWTTLTVENLKAERRLVADRSTATKTFITDGWKVHAFLSSFSSPTPHLTMPTIRCRHSRPVSA</sequence>
<dbReference type="SUPFAM" id="SSF49899">
    <property type="entry name" value="Concanavalin A-like lectins/glucanases"/>
    <property type="match status" value="1"/>
</dbReference>
<dbReference type="Gene3D" id="2.60.120.200">
    <property type="match status" value="1"/>
</dbReference>
<proteinExistence type="predicted"/>
<dbReference type="OrthoDB" id="10060752at2759"/>
<dbReference type="EMBL" id="VSRR010000165">
    <property type="protein sequence ID" value="MPC11477.1"/>
    <property type="molecule type" value="Genomic_DNA"/>
</dbReference>
<keyword evidence="2" id="KW-1185">Reference proteome</keyword>
<organism evidence="1 2">
    <name type="scientific">Portunus trituberculatus</name>
    <name type="common">Swimming crab</name>
    <name type="synonym">Neptunus trituberculatus</name>
    <dbReference type="NCBI Taxonomy" id="210409"/>
    <lineage>
        <taxon>Eukaryota</taxon>
        <taxon>Metazoa</taxon>
        <taxon>Ecdysozoa</taxon>
        <taxon>Arthropoda</taxon>
        <taxon>Crustacea</taxon>
        <taxon>Multicrustacea</taxon>
        <taxon>Malacostraca</taxon>
        <taxon>Eumalacostraca</taxon>
        <taxon>Eucarida</taxon>
        <taxon>Decapoda</taxon>
        <taxon>Pleocyemata</taxon>
        <taxon>Brachyura</taxon>
        <taxon>Eubrachyura</taxon>
        <taxon>Portunoidea</taxon>
        <taxon>Portunidae</taxon>
        <taxon>Portuninae</taxon>
        <taxon>Portunus</taxon>
    </lineage>
</organism>
<dbReference type="GO" id="GO:0005581">
    <property type="term" value="C:collagen trimer"/>
    <property type="evidence" value="ECO:0007669"/>
    <property type="project" value="UniProtKB-KW"/>
</dbReference>
<evidence type="ECO:0000313" key="2">
    <source>
        <dbReference type="Proteomes" id="UP000324222"/>
    </source>
</evidence>
<protein>
    <submittedName>
        <fullName evidence="1">Collagen alpha-1(XVIII) chain</fullName>
    </submittedName>
</protein>
<comment type="caution">
    <text evidence="1">The sequence shown here is derived from an EMBL/GenBank/DDBJ whole genome shotgun (WGS) entry which is preliminary data.</text>
</comment>
<keyword evidence="1" id="KW-0176">Collagen</keyword>
<dbReference type="InterPro" id="IPR013320">
    <property type="entry name" value="ConA-like_dom_sf"/>
</dbReference>
<gene>
    <name evidence="1" type="primary">Col18a1</name>
    <name evidence="1" type="ORF">E2C01_004143</name>
</gene>
<name>A0A5B7CP35_PORTR</name>
<dbReference type="Proteomes" id="UP000324222">
    <property type="component" value="Unassembled WGS sequence"/>
</dbReference>